<sequence>MAPAPLILYQDGDNMFHHRWVDESGSVAFSVTEASKSPNLVIKLHREPKWAQMHTSILGPEKSWFYLGPNQQPGYVVYGNNQTSLGMMEKFRKRKRDGSPSRYFVSQSGREYKWKISQTKMECMDSWTTVAVWELSQPEEDHYGKLTLKPAALPLATEIMTSLVLNKMAADLGWD</sequence>
<protein>
    <recommendedName>
        <fullName evidence="1">DUF6593 domain-containing protein</fullName>
    </recommendedName>
</protein>
<organism evidence="2 3">
    <name type="scientific">Leucocoprinus birnbaumii</name>
    <dbReference type="NCBI Taxonomy" id="56174"/>
    <lineage>
        <taxon>Eukaryota</taxon>
        <taxon>Fungi</taxon>
        <taxon>Dikarya</taxon>
        <taxon>Basidiomycota</taxon>
        <taxon>Agaricomycotina</taxon>
        <taxon>Agaricomycetes</taxon>
        <taxon>Agaricomycetidae</taxon>
        <taxon>Agaricales</taxon>
        <taxon>Agaricineae</taxon>
        <taxon>Agaricaceae</taxon>
        <taxon>Leucocoprinus</taxon>
    </lineage>
</organism>
<comment type="caution">
    <text evidence="2">The sequence shown here is derived from an EMBL/GenBank/DDBJ whole genome shotgun (WGS) entry which is preliminary data.</text>
</comment>
<dbReference type="EMBL" id="JANIEX010000060">
    <property type="protein sequence ID" value="KAJ3574688.1"/>
    <property type="molecule type" value="Genomic_DNA"/>
</dbReference>
<dbReference type="Pfam" id="PF20236">
    <property type="entry name" value="DUF6593"/>
    <property type="match status" value="1"/>
</dbReference>
<evidence type="ECO:0000259" key="1">
    <source>
        <dbReference type="Pfam" id="PF20236"/>
    </source>
</evidence>
<reference evidence="2" key="1">
    <citation type="submission" date="2022-07" db="EMBL/GenBank/DDBJ databases">
        <title>Genome Sequence of Leucocoprinus birnbaumii.</title>
        <authorList>
            <person name="Buettner E."/>
        </authorList>
    </citation>
    <scope>NUCLEOTIDE SEQUENCE</scope>
    <source>
        <strain evidence="2">VT141</strain>
    </source>
</reference>
<evidence type="ECO:0000313" key="2">
    <source>
        <dbReference type="EMBL" id="KAJ3574688.1"/>
    </source>
</evidence>
<keyword evidence="3" id="KW-1185">Reference proteome</keyword>
<name>A0AAD5W3S0_9AGAR</name>
<dbReference type="AlphaFoldDB" id="A0AAD5W3S0"/>
<dbReference type="Proteomes" id="UP001213000">
    <property type="component" value="Unassembled WGS sequence"/>
</dbReference>
<dbReference type="InterPro" id="IPR046528">
    <property type="entry name" value="DUF6593"/>
</dbReference>
<proteinExistence type="predicted"/>
<evidence type="ECO:0000313" key="3">
    <source>
        <dbReference type="Proteomes" id="UP001213000"/>
    </source>
</evidence>
<accession>A0AAD5W3S0</accession>
<feature type="domain" description="DUF6593" evidence="1">
    <location>
        <begin position="87"/>
        <end position="165"/>
    </location>
</feature>
<gene>
    <name evidence="2" type="ORF">NP233_g1607</name>
</gene>